<evidence type="ECO:0000313" key="5">
    <source>
        <dbReference type="Proteomes" id="UP001443914"/>
    </source>
</evidence>
<dbReference type="PANTHER" id="PTHR31150">
    <property type="entry name" value="EXPRESSED PROTEIN"/>
    <property type="match status" value="1"/>
</dbReference>
<sequence length="281" mass="30864">MSKTVGNSNNGVDRSTRSRTSSSRKCCACQCQQASQEPSRVGRKRTSVKPSKSNAHVNKPRKVGPDVLPSIARAKSSVQLRPDAVKYKPRKTATVSAETSAALVDENTNVSQETIGDVKEVAQASRTRRIKQQPALPPKNSTTVTTATPRQIWRKKVDSTPHVNKTNRSTTKLKTPAVPKQEPAINREESEDEHYDDIDSAYHITWDGFDEPEYRIGEDCGFCEIDLAVAPGEDDSETEFSTIPVVAMLPCGHAFHVECLDQAELGDIQGEPICVLCQSIM</sequence>
<feature type="region of interest" description="Disordered" evidence="2">
    <location>
        <begin position="127"/>
        <end position="193"/>
    </location>
</feature>
<evidence type="ECO:0000256" key="1">
    <source>
        <dbReference type="PROSITE-ProRule" id="PRU00175"/>
    </source>
</evidence>
<dbReference type="PROSITE" id="PS50089">
    <property type="entry name" value="ZF_RING_2"/>
    <property type="match status" value="1"/>
</dbReference>
<dbReference type="Gene3D" id="3.30.40.10">
    <property type="entry name" value="Zinc/RING finger domain, C3HC4 (zinc finger)"/>
    <property type="match status" value="1"/>
</dbReference>
<proteinExistence type="predicted"/>
<keyword evidence="1" id="KW-0862">Zinc</keyword>
<evidence type="ECO:0000259" key="3">
    <source>
        <dbReference type="PROSITE" id="PS50089"/>
    </source>
</evidence>
<dbReference type="GO" id="GO:0008270">
    <property type="term" value="F:zinc ion binding"/>
    <property type="evidence" value="ECO:0007669"/>
    <property type="project" value="UniProtKB-KW"/>
</dbReference>
<dbReference type="SUPFAM" id="SSF57850">
    <property type="entry name" value="RING/U-box"/>
    <property type="match status" value="1"/>
</dbReference>
<feature type="domain" description="RING-type" evidence="3">
    <location>
        <begin position="220"/>
        <end position="278"/>
    </location>
</feature>
<dbReference type="EMBL" id="JBDFQZ010000006">
    <property type="protein sequence ID" value="KAK9715581.1"/>
    <property type="molecule type" value="Genomic_DNA"/>
</dbReference>
<feature type="compositionally biased region" description="Low complexity" evidence="2">
    <location>
        <begin position="18"/>
        <end position="36"/>
    </location>
</feature>
<dbReference type="PANTHER" id="PTHR31150:SF6">
    <property type="entry name" value="ZINC ION BINDING PROTEIN"/>
    <property type="match status" value="1"/>
</dbReference>
<feature type="region of interest" description="Disordered" evidence="2">
    <location>
        <begin position="1"/>
        <end position="67"/>
    </location>
</feature>
<dbReference type="InterPro" id="IPR013083">
    <property type="entry name" value="Znf_RING/FYVE/PHD"/>
</dbReference>
<name>A0AAW1KE43_SAPOF</name>
<dbReference type="InterPro" id="IPR001841">
    <property type="entry name" value="Znf_RING"/>
</dbReference>
<protein>
    <recommendedName>
        <fullName evidence="3">RING-type domain-containing protein</fullName>
    </recommendedName>
</protein>
<evidence type="ECO:0000313" key="4">
    <source>
        <dbReference type="EMBL" id="KAK9715580.1"/>
    </source>
</evidence>
<reference evidence="4 5" key="1">
    <citation type="submission" date="2024-03" db="EMBL/GenBank/DDBJ databases">
        <title>WGS assembly of Saponaria officinalis var. Norfolk2.</title>
        <authorList>
            <person name="Jenkins J."/>
            <person name="Shu S."/>
            <person name="Grimwood J."/>
            <person name="Barry K."/>
            <person name="Goodstein D."/>
            <person name="Schmutz J."/>
            <person name="Leebens-Mack J."/>
            <person name="Osbourn A."/>
        </authorList>
    </citation>
    <scope>NUCLEOTIDE SEQUENCE [LARGE SCALE GENOMIC DNA]</scope>
    <source>
        <strain evidence="5">cv. Norfolk2</strain>
        <strain evidence="4">JIC</strain>
        <tissue evidence="4">Leaf</tissue>
    </source>
</reference>
<gene>
    <name evidence="4" type="ORF">RND81_06G174600</name>
</gene>
<dbReference type="AlphaFoldDB" id="A0AAW1KE43"/>
<accession>A0AAW1KE43</accession>
<keyword evidence="1" id="KW-0479">Metal-binding</keyword>
<dbReference type="EMBL" id="JBDFQZ010000006">
    <property type="protein sequence ID" value="KAK9715580.1"/>
    <property type="molecule type" value="Genomic_DNA"/>
</dbReference>
<keyword evidence="5" id="KW-1185">Reference proteome</keyword>
<dbReference type="Proteomes" id="UP001443914">
    <property type="component" value="Unassembled WGS sequence"/>
</dbReference>
<evidence type="ECO:0000256" key="2">
    <source>
        <dbReference type="SAM" id="MobiDB-lite"/>
    </source>
</evidence>
<keyword evidence="1" id="KW-0863">Zinc-finger</keyword>
<comment type="caution">
    <text evidence="4">The sequence shown here is derived from an EMBL/GenBank/DDBJ whole genome shotgun (WGS) entry which is preliminary data.</text>
</comment>
<organism evidence="4 5">
    <name type="scientific">Saponaria officinalis</name>
    <name type="common">Common soapwort</name>
    <name type="synonym">Lychnis saponaria</name>
    <dbReference type="NCBI Taxonomy" id="3572"/>
    <lineage>
        <taxon>Eukaryota</taxon>
        <taxon>Viridiplantae</taxon>
        <taxon>Streptophyta</taxon>
        <taxon>Embryophyta</taxon>
        <taxon>Tracheophyta</taxon>
        <taxon>Spermatophyta</taxon>
        <taxon>Magnoliopsida</taxon>
        <taxon>eudicotyledons</taxon>
        <taxon>Gunneridae</taxon>
        <taxon>Pentapetalae</taxon>
        <taxon>Caryophyllales</taxon>
        <taxon>Caryophyllaceae</taxon>
        <taxon>Caryophylleae</taxon>
        <taxon>Saponaria</taxon>
    </lineage>
</organism>
<feature type="compositionally biased region" description="Polar residues" evidence="2">
    <location>
        <begin position="139"/>
        <end position="149"/>
    </location>
</feature>
<feature type="compositionally biased region" description="Polar residues" evidence="2">
    <location>
        <begin position="161"/>
        <end position="173"/>
    </location>
</feature>
<feature type="compositionally biased region" description="Polar residues" evidence="2">
    <location>
        <begin position="1"/>
        <end position="13"/>
    </location>
</feature>